<protein>
    <submittedName>
        <fullName evidence="3">Uncharacterized protein</fullName>
    </submittedName>
</protein>
<sequence length="555" mass="62471">MQLLVQSLVSILYVTAGILFIIHDPINTPEEIGIVVTYITSIIFLTASIILSFVFIQQTNAALRDVELSESDKSSTKSSPIVTHTAIVPMPSDSKDKATQQLQYFEQLQLQQRQQKRHFSNSTPITPIRNSLYSNNQKESHRIAHCHSLSTLISDSKISRDPSSLLFDDSINHIQTHEIGRSKSTNCIPNKTQVRKQRWKSINDEKLFLSNIDESLLPPVLKVHSKQVSVDEQISQQPQLNGELNTQLTEYPKNFKIRKSKSEYVTTLTGLENIPEPPIKKRSPSDNWNLAHYEHTKLQQGLNLNISGISNLVSDGNLKGFEYKKQEIFETEEFLLPPKEPRSDNIDHLSDISSSNTRIPSSRSISAPSLHTFRKISQTLSEEISEKTTSSSFALEPTCPTTPPAQISVLSIKTTKSPLKSLFRETSPKKIFKQHNRTTSLWGSNNNSPKKFASSQQTTPRTPAVYHKYSISEPNTALFLHASPFPQSANSINKFVEPIDLWDVNTSISRGDDIDDDDDDEISRLGSPVGSVILGEYDHEKWRTLKALSDNQPVM</sequence>
<evidence type="ECO:0000313" key="3">
    <source>
        <dbReference type="EMBL" id="KAG7662925.1"/>
    </source>
</evidence>
<keyword evidence="2" id="KW-0472">Membrane</keyword>
<keyword evidence="2" id="KW-1133">Transmembrane helix</keyword>
<feature type="transmembrane region" description="Helical" evidence="2">
    <location>
        <begin position="6"/>
        <end position="23"/>
    </location>
</feature>
<evidence type="ECO:0000313" key="4">
    <source>
        <dbReference type="Proteomes" id="UP000694255"/>
    </source>
</evidence>
<feature type="region of interest" description="Disordered" evidence="1">
    <location>
        <begin position="439"/>
        <end position="460"/>
    </location>
</feature>
<dbReference type="AlphaFoldDB" id="A0A8J5QLZ9"/>
<evidence type="ECO:0000256" key="1">
    <source>
        <dbReference type="SAM" id="MobiDB-lite"/>
    </source>
</evidence>
<keyword evidence="2" id="KW-0812">Transmembrane</keyword>
<dbReference type="RefSeq" id="XP_049263158.1">
    <property type="nucleotide sequence ID" value="XM_049407419.1"/>
</dbReference>
<name>A0A8J5QLZ9_9ASCO</name>
<proteinExistence type="predicted"/>
<dbReference type="EMBL" id="JAGSYN010000158">
    <property type="protein sequence ID" value="KAG7662925.1"/>
    <property type="molecule type" value="Genomic_DNA"/>
</dbReference>
<accession>A0A8J5QLZ9</accession>
<reference evidence="3 4" key="1">
    <citation type="journal article" date="2021" name="DNA Res.">
        <title>Genome analysis of Candida subhashii reveals its hybrid nature and dual mitochondrial genome conformations.</title>
        <authorList>
            <person name="Mixao V."/>
            <person name="Hegedusova E."/>
            <person name="Saus E."/>
            <person name="Pryszcz L.P."/>
            <person name="Cillingova A."/>
            <person name="Nosek J."/>
            <person name="Gabaldon T."/>
        </authorList>
    </citation>
    <scope>NUCLEOTIDE SEQUENCE [LARGE SCALE GENOMIC DNA]</scope>
    <source>
        <strain evidence="3 4">CBS 10753</strain>
    </source>
</reference>
<dbReference type="Proteomes" id="UP000694255">
    <property type="component" value="Unassembled WGS sequence"/>
</dbReference>
<gene>
    <name evidence="3" type="ORF">J8A68_003551</name>
</gene>
<feature type="transmembrane region" description="Helical" evidence="2">
    <location>
        <begin position="35"/>
        <end position="56"/>
    </location>
</feature>
<evidence type="ECO:0000256" key="2">
    <source>
        <dbReference type="SAM" id="Phobius"/>
    </source>
</evidence>
<dbReference type="OrthoDB" id="4085918at2759"/>
<dbReference type="GeneID" id="73470351"/>
<organism evidence="3 4">
    <name type="scientific">[Candida] subhashii</name>
    <dbReference type="NCBI Taxonomy" id="561895"/>
    <lineage>
        <taxon>Eukaryota</taxon>
        <taxon>Fungi</taxon>
        <taxon>Dikarya</taxon>
        <taxon>Ascomycota</taxon>
        <taxon>Saccharomycotina</taxon>
        <taxon>Pichiomycetes</taxon>
        <taxon>Debaryomycetaceae</taxon>
        <taxon>Spathaspora</taxon>
    </lineage>
</organism>
<comment type="caution">
    <text evidence="3">The sequence shown here is derived from an EMBL/GenBank/DDBJ whole genome shotgun (WGS) entry which is preliminary data.</text>
</comment>
<keyword evidence="4" id="KW-1185">Reference proteome</keyword>